<dbReference type="GO" id="GO:0004843">
    <property type="term" value="F:cysteine-type deubiquitinase activity"/>
    <property type="evidence" value="ECO:0007669"/>
    <property type="project" value="InterPro"/>
</dbReference>
<dbReference type="OrthoDB" id="289038at2759"/>
<dbReference type="AlphaFoldDB" id="A0A086IZQ6"/>
<dbReference type="EMBL" id="AKIJ01000005">
    <property type="protein sequence ID" value="KFG25374.1"/>
    <property type="molecule type" value="Genomic_DNA"/>
</dbReference>
<evidence type="ECO:0000313" key="3">
    <source>
        <dbReference type="Proteomes" id="UP000054524"/>
    </source>
</evidence>
<sequence>MNDYCYEWKVKHQWGDKNIFSEYFTSYNYTWRLCLISVERPYLYLEYFGYLTFEVFTDYILYIEYADGEIEERKVTFGFGSQLDFGIEVQPKEKKRVMVKIVSAVRCYEAKKDTPYTGLINLGATCYLNSIIQTLFHIKGFVKELFQQPPGEKTVQMQRLFYQLCKDTTYVDTKEFTNAFKLKNEDIDEQQDVQEFFKFLLDELEKEAKGTPFFKYIEDTFYGELGTTIRCDKGCVREITEKYNDLQLVMDLPYMENSRTSLEDSLHNYISTMHLKAPNLYHCENHGYIEATKSDYCKTFPPVLFLQIKRFNMDYDTGDVYKVNNYYSFPKELDLSLYTPDKTVDNRYSLYTVNVHMGSGMSEGHYYAYIRKKDGWYKFNDTYVTKCMEEEAIQETFGGRHRYKNKVRSANAYYLVYVRTSQMDEFLNSSIEKVPEEIKDSIEKERFLSIKVKLEVYVPSVMKGYWGLGYFTAGRQYLKAAPGVIELENSQSYNQVIAQAKKLLSKPNASIDSVLLYSFQSINGMFSLQKIKQVEIVADLASHSLFAIEADNNITREDSFILFIKQAKVKEQPYNLKVLVEIKSALVVNKNACVKEWIKAGYNLAVPPLAEINGKPREIEDNMTFQQLFKADSGVIIMDAGMQAVTEYFKQISCHKILTLMHKQERVSNHWMPLDTTQDEIEKMLQKSLCSDKFKLSEVKDNKVQIELDENMVLVYMQALGDKTQNINLVEKKAYILPDMVKGEEVLAMLGVKPEETTSNTRILKAYAKVEQITTYKPSSSRISLNNMAFLTVQEIDRKTKIEAVMKYSSETIGYPFIIDLEEKKTAMEIKRIYGLEESVLIKVSSVKQAHLEEMSPVKKLSKSEKLIFKITYHQKYQLKFTRLYFS</sequence>
<dbReference type="InterPro" id="IPR018200">
    <property type="entry name" value="USP_CS"/>
</dbReference>
<comment type="caution">
    <text evidence="2">The sequence shown here is derived from an EMBL/GenBank/DDBJ whole genome shotgun (WGS) entry which is preliminary data.</text>
</comment>
<organism evidence="2 3">
    <name type="scientific">Nematocida ausubeli (strain ATCC PRA-371 / ERTm2)</name>
    <name type="common">Nematode killer fungus</name>
    <dbReference type="NCBI Taxonomy" id="1913371"/>
    <lineage>
        <taxon>Eukaryota</taxon>
        <taxon>Fungi</taxon>
        <taxon>Fungi incertae sedis</taxon>
        <taxon>Microsporidia</taxon>
        <taxon>Nematocida</taxon>
    </lineage>
</organism>
<reference evidence="2 3" key="1">
    <citation type="journal article" date="2014" name="Genome Announc.">
        <title>Genome Sequence of the Microsporidian Species Nematocida sp1 Strain ERTm6 (ATCC PRA-372).</title>
        <authorList>
            <person name="Bakowski M.A."/>
            <person name="Priest M."/>
            <person name="Young S."/>
            <person name="Cuomo C.A."/>
            <person name="Troemel E.R."/>
        </authorList>
    </citation>
    <scope>NUCLEOTIDE SEQUENCE [LARGE SCALE GENOMIC DNA]</scope>
    <source>
        <strain evidence="2 3">ERTm6</strain>
    </source>
</reference>
<feature type="domain" description="USP" evidence="1">
    <location>
        <begin position="117"/>
        <end position="420"/>
    </location>
</feature>
<dbReference type="GO" id="GO:0016579">
    <property type="term" value="P:protein deubiquitination"/>
    <property type="evidence" value="ECO:0007669"/>
    <property type="project" value="InterPro"/>
</dbReference>
<keyword evidence="3" id="KW-1185">Reference proteome</keyword>
<dbReference type="HOGENOM" id="CLU_325184_0_0_1"/>
<name>A0A086IZQ6_NEMA1</name>
<gene>
    <name evidence="2" type="ORF">NESG_02148</name>
</gene>
<dbReference type="InterPro" id="IPR050164">
    <property type="entry name" value="Peptidase_C19"/>
</dbReference>
<proteinExistence type="predicted"/>
<dbReference type="Pfam" id="PF00443">
    <property type="entry name" value="UCH"/>
    <property type="match status" value="1"/>
</dbReference>
<dbReference type="PANTHER" id="PTHR24006">
    <property type="entry name" value="UBIQUITIN CARBOXYL-TERMINAL HYDROLASE"/>
    <property type="match status" value="1"/>
</dbReference>
<dbReference type="PROSITE" id="PS00972">
    <property type="entry name" value="USP_1"/>
    <property type="match status" value="1"/>
</dbReference>
<evidence type="ECO:0000259" key="1">
    <source>
        <dbReference type="PROSITE" id="PS50235"/>
    </source>
</evidence>
<dbReference type="GeneID" id="77677121"/>
<dbReference type="SUPFAM" id="SSF54001">
    <property type="entry name" value="Cysteine proteinases"/>
    <property type="match status" value="1"/>
</dbReference>
<dbReference type="GO" id="GO:0005829">
    <property type="term" value="C:cytosol"/>
    <property type="evidence" value="ECO:0007669"/>
    <property type="project" value="TreeGrafter"/>
</dbReference>
<dbReference type="Proteomes" id="UP000054524">
    <property type="component" value="Unassembled WGS sequence"/>
</dbReference>
<dbReference type="InterPro" id="IPR038765">
    <property type="entry name" value="Papain-like_cys_pep_sf"/>
</dbReference>
<evidence type="ECO:0000313" key="2">
    <source>
        <dbReference type="EMBL" id="KFG25374.1"/>
    </source>
</evidence>
<accession>A0A086IZQ6</accession>
<dbReference type="InterPro" id="IPR028889">
    <property type="entry name" value="USP"/>
</dbReference>
<dbReference type="GO" id="GO:0005634">
    <property type="term" value="C:nucleus"/>
    <property type="evidence" value="ECO:0007669"/>
    <property type="project" value="TreeGrafter"/>
</dbReference>
<dbReference type="InterPro" id="IPR001394">
    <property type="entry name" value="Peptidase_C19_UCH"/>
</dbReference>
<dbReference type="RefSeq" id="XP_052903929.1">
    <property type="nucleotide sequence ID" value="XM_053049758.1"/>
</dbReference>
<dbReference type="PROSITE" id="PS50235">
    <property type="entry name" value="USP_3"/>
    <property type="match status" value="1"/>
</dbReference>
<dbReference type="Gene3D" id="3.90.70.10">
    <property type="entry name" value="Cysteine proteinases"/>
    <property type="match status" value="1"/>
</dbReference>
<protein>
    <recommendedName>
        <fullName evidence="1">USP domain-containing protein</fullName>
    </recommendedName>
</protein>